<dbReference type="Pfam" id="PF08448">
    <property type="entry name" value="PAS_4"/>
    <property type="match status" value="1"/>
</dbReference>
<dbReference type="PROSITE" id="PS50112">
    <property type="entry name" value="PAS"/>
    <property type="match status" value="1"/>
</dbReference>
<dbReference type="SUPFAM" id="SSF55785">
    <property type="entry name" value="PYP-like sensor domain (PAS domain)"/>
    <property type="match status" value="1"/>
</dbReference>
<dbReference type="SMART" id="SM00091">
    <property type="entry name" value="PAS"/>
    <property type="match status" value="1"/>
</dbReference>
<evidence type="ECO:0000313" key="2">
    <source>
        <dbReference type="EMBL" id="MFC5549222.1"/>
    </source>
</evidence>
<proteinExistence type="predicted"/>
<protein>
    <submittedName>
        <fullName evidence="2">PAS domain-containing protein</fullName>
    </submittedName>
</protein>
<evidence type="ECO:0000259" key="1">
    <source>
        <dbReference type="PROSITE" id="PS50112"/>
    </source>
</evidence>
<comment type="caution">
    <text evidence="2">The sequence shown here is derived from an EMBL/GenBank/DDBJ whole genome shotgun (WGS) entry which is preliminary data.</text>
</comment>
<evidence type="ECO:0000313" key="3">
    <source>
        <dbReference type="Proteomes" id="UP001596086"/>
    </source>
</evidence>
<sequence length="199" mass="22227">MNYPDYTFKRKIKRGLVDRIKFNNHGSFCLCPYEEPSMTDGVESGILNVLLTGEPWEVRNHKATLPALGDSVWEGKITRLPHVPGMPPAVAVWIRDVTSSARIEMSLREQVALLSAISDNSTDVMFAKDRQGRLQFANPAALDLIGKPHDEVIGKTDAELLQDKRAAELITRNDLRIMETGLAEEVEELVPLPDGTHRI</sequence>
<gene>
    <name evidence="2" type="ORF">ACFPO9_11920</name>
</gene>
<accession>A0ABW0RWS3</accession>
<dbReference type="InterPro" id="IPR035965">
    <property type="entry name" value="PAS-like_dom_sf"/>
</dbReference>
<dbReference type="Proteomes" id="UP001596086">
    <property type="component" value="Unassembled WGS sequence"/>
</dbReference>
<reference evidence="3" key="1">
    <citation type="journal article" date="2019" name="Int. J. Syst. Evol. Microbiol.">
        <title>The Global Catalogue of Microorganisms (GCM) 10K type strain sequencing project: providing services to taxonomists for standard genome sequencing and annotation.</title>
        <authorList>
            <consortium name="The Broad Institute Genomics Platform"/>
            <consortium name="The Broad Institute Genome Sequencing Center for Infectious Disease"/>
            <person name="Wu L."/>
            <person name="Ma J."/>
        </authorList>
    </citation>
    <scope>NUCLEOTIDE SEQUENCE [LARGE SCALE GENOMIC DNA]</scope>
    <source>
        <strain evidence="3">CGMCC 4.5798</strain>
    </source>
</reference>
<keyword evidence="3" id="KW-1185">Reference proteome</keyword>
<dbReference type="NCBIfam" id="TIGR00229">
    <property type="entry name" value="sensory_box"/>
    <property type="match status" value="1"/>
</dbReference>
<feature type="domain" description="PAS" evidence="1">
    <location>
        <begin position="110"/>
        <end position="189"/>
    </location>
</feature>
<dbReference type="InterPro" id="IPR013656">
    <property type="entry name" value="PAS_4"/>
</dbReference>
<dbReference type="CDD" id="cd00130">
    <property type="entry name" value="PAS"/>
    <property type="match status" value="1"/>
</dbReference>
<dbReference type="RefSeq" id="WP_379770926.1">
    <property type="nucleotide sequence ID" value="NZ_JBHSMZ010000006.1"/>
</dbReference>
<name>A0ABW0RWS3_9BURK</name>
<dbReference type="InterPro" id="IPR000014">
    <property type="entry name" value="PAS"/>
</dbReference>
<dbReference type="EMBL" id="JBHSMZ010000006">
    <property type="protein sequence ID" value="MFC5549222.1"/>
    <property type="molecule type" value="Genomic_DNA"/>
</dbReference>
<dbReference type="Gene3D" id="3.30.450.20">
    <property type="entry name" value="PAS domain"/>
    <property type="match status" value="1"/>
</dbReference>
<organism evidence="2 3">
    <name type="scientific">Massilia aerilata</name>
    <dbReference type="NCBI Taxonomy" id="453817"/>
    <lineage>
        <taxon>Bacteria</taxon>
        <taxon>Pseudomonadati</taxon>
        <taxon>Pseudomonadota</taxon>
        <taxon>Betaproteobacteria</taxon>
        <taxon>Burkholderiales</taxon>
        <taxon>Oxalobacteraceae</taxon>
        <taxon>Telluria group</taxon>
        <taxon>Massilia</taxon>
    </lineage>
</organism>